<evidence type="ECO:0000313" key="2">
    <source>
        <dbReference type="EMBL" id="AKF93670.1"/>
    </source>
</evidence>
<dbReference type="EMBL" id="CP011074">
    <property type="protein sequence ID" value="AKF93670.1"/>
    <property type="molecule type" value="Genomic_DNA"/>
</dbReference>
<organism evidence="2">
    <name type="scientific">Brevibacillus laterosporus</name>
    <name type="common">Bacillus laterosporus</name>
    <dbReference type="NCBI Taxonomy" id="1465"/>
    <lineage>
        <taxon>Bacteria</taxon>
        <taxon>Bacillati</taxon>
        <taxon>Bacillota</taxon>
        <taxon>Bacilli</taxon>
        <taxon>Bacillales</taxon>
        <taxon>Paenibacillaceae</taxon>
        <taxon>Brevibacillus</taxon>
    </lineage>
</organism>
<feature type="compositionally biased region" description="Polar residues" evidence="1">
    <location>
        <begin position="79"/>
        <end position="88"/>
    </location>
</feature>
<proteinExistence type="predicted"/>
<feature type="region of interest" description="Disordered" evidence="1">
    <location>
        <begin position="36"/>
        <end position="88"/>
    </location>
</feature>
<evidence type="ECO:0000256" key="1">
    <source>
        <dbReference type="SAM" id="MobiDB-lite"/>
    </source>
</evidence>
<feature type="compositionally biased region" description="Polar residues" evidence="1">
    <location>
        <begin position="36"/>
        <end position="47"/>
    </location>
</feature>
<dbReference type="AlphaFoldDB" id="A0A0F7BZC7"/>
<sequence length="88" mass="9510">MQKNIEVKNTLLEIVIAVLPSLTDAVIKTLEKTIENSRSTLQSSRSDGLSHPPFYTGAAKEVAATSDSDNRTTDKSNRNEATSSSNQS</sequence>
<reference evidence="2" key="1">
    <citation type="submission" date="2015-03" db="EMBL/GenBank/DDBJ databases">
        <title>MIGS Cultured Bacterial/Archaeal sample from Brevibacillus laterosporus.</title>
        <authorList>
            <person name="Zeng D."/>
            <person name="Zhu L."/>
            <person name="Dong G."/>
            <person name="Ye W."/>
            <person name="Ren D."/>
            <person name="Wu L."/>
            <person name="Xu J."/>
            <person name="Li G."/>
            <person name="Guo L."/>
        </authorList>
    </citation>
    <scope>NUCLEOTIDE SEQUENCE</scope>
    <source>
        <strain evidence="2">B9</strain>
    </source>
</reference>
<gene>
    <name evidence="2" type="ORF">EX87_08525</name>
</gene>
<name>A0A0F7BZC7_BRELA</name>
<accession>A0A0F7BZC7</accession>
<protein>
    <submittedName>
        <fullName evidence="2">Uncharacterized protein</fullName>
    </submittedName>
</protein>
<dbReference type="RefSeq" id="WP_031412566.1">
    <property type="nucleotide sequence ID" value="NZ_CP011074.1"/>
</dbReference>
<feature type="compositionally biased region" description="Basic and acidic residues" evidence="1">
    <location>
        <begin position="68"/>
        <end position="78"/>
    </location>
</feature>